<keyword evidence="9" id="KW-0460">Magnesium</keyword>
<dbReference type="SMART" id="SM00065">
    <property type="entry name" value="GAF"/>
    <property type="match status" value="1"/>
</dbReference>
<accession>A0A5P8KGW5</accession>
<keyword evidence="10" id="KW-0904">Protein phosphatase</keyword>
<evidence type="ECO:0000256" key="4">
    <source>
        <dbReference type="ARBA" id="ARBA00022723"/>
    </source>
</evidence>
<name>A0A5P8KGW5_9ACTN</name>
<reference evidence="19 20" key="1">
    <citation type="submission" date="2019-10" db="EMBL/GenBank/DDBJ databases">
        <title>Streptomyces sp. strain GY16 isolated from leaves of Broussonetia papyrifera.</title>
        <authorList>
            <person name="Mo P."/>
        </authorList>
    </citation>
    <scope>NUCLEOTIDE SEQUENCE [LARGE SCALE GENOMIC DNA]</scope>
    <source>
        <strain evidence="19 20">GY16</strain>
    </source>
</reference>
<gene>
    <name evidence="19" type="ORF">F9278_04835</name>
</gene>
<dbReference type="InterPro" id="IPR052016">
    <property type="entry name" value="Bact_Sigma-Reg"/>
</dbReference>
<keyword evidence="8" id="KW-0067">ATP-binding</keyword>
<evidence type="ECO:0000256" key="7">
    <source>
        <dbReference type="ARBA" id="ARBA00022801"/>
    </source>
</evidence>
<dbReference type="FunFam" id="3.30.565.10:FF:000028">
    <property type="entry name" value="PAS sensor protein"/>
    <property type="match status" value="1"/>
</dbReference>
<evidence type="ECO:0000256" key="14">
    <source>
        <dbReference type="ARBA" id="ARBA00075117"/>
    </source>
</evidence>
<dbReference type="GO" id="GO:0005524">
    <property type="term" value="F:ATP binding"/>
    <property type="evidence" value="ECO:0007669"/>
    <property type="project" value="UniProtKB-KW"/>
</dbReference>
<dbReference type="InterPro" id="IPR036457">
    <property type="entry name" value="PPM-type-like_dom_sf"/>
</dbReference>
<evidence type="ECO:0000256" key="5">
    <source>
        <dbReference type="ARBA" id="ARBA00022741"/>
    </source>
</evidence>
<keyword evidence="6" id="KW-0418">Kinase</keyword>
<evidence type="ECO:0000256" key="6">
    <source>
        <dbReference type="ARBA" id="ARBA00022777"/>
    </source>
</evidence>
<keyword evidence="2" id="KW-0597">Phosphoprotein</keyword>
<dbReference type="Pfam" id="PF07228">
    <property type="entry name" value="SpoIIE"/>
    <property type="match status" value="1"/>
</dbReference>
<dbReference type="KEGG" id="sphv:F9278_04835"/>
<keyword evidence="20" id="KW-1185">Reference proteome</keyword>
<dbReference type="Pfam" id="PF13581">
    <property type="entry name" value="HATPase_c_2"/>
    <property type="match status" value="1"/>
</dbReference>
<keyword evidence="5" id="KW-0547">Nucleotide-binding</keyword>
<feature type="domain" description="GAF" evidence="17">
    <location>
        <begin position="171"/>
        <end position="320"/>
    </location>
</feature>
<protein>
    <recommendedName>
        <fullName evidence="1">protein-serine/threonine phosphatase</fullName>
        <ecNumber evidence="1">3.1.3.16</ecNumber>
    </recommendedName>
    <alternativeName>
        <fullName evidence="15">Protein-serine/threonine phosphatase</fullName>
    </alternativeName>
    <alternativeName>
        <fullName evidence="14">Serine/threonine-protein kinase</fullName>
    </alternativeName>
</protein>
<evidence type="ECO:0000256" key="1">
    <source>
        <dbReference type="ARBA" id="ARBA00013081"/>
    </source>
</evidence>
<evidence type="ECO:0000259" key="17">
    <source>
        <dbReference type="SMART" id="SM00065"/>
    </source>
</evidence>
<dbReference type="GO" id="GO:0016301">
    <property type="term" value="F:kinase activity"/>
    <property type="evidence" value="ECO:0007669"/>
    <property type="project" value="UniProtKB-KW"/>
</dbReference>
<dbReference type="Proteomes" id="UP000327294">
    <property type="component" value="Chromosome"/>
</dbReference>
<dbReference type="SUPFAM" id="SSF81606">
    <property type="entry name" value="PP2C-like"/>
    <property type="match status" value="1"/>
</dbReference>
<evidence type="ECO:0000313" key="19">
    <source>
        <dbReference type="EMBL" id="QFR02382.1"/>
    </source>
</evidence>
<comment type="catalytic activity">
    <reaction evidence="12">
        <text>O-phospho-L-seryl-[protein] + H2O = L-seryl-[protein] + phosphate</text>
        <dbReference type="Rhea" id="RHEA:20629"/>
        <dbReference type="Rhea" id="RHEA-COMP:9863"/>
        <dbReference type="Rhea" id="RHEA-COMP:11604"/>
        <dbReference type="ChEBI" id="CHEBI:15377"/>
        <dbReference type="ChEBI" id="CHEBI:29999"/>
        <dbReference type="ChEBI" id="CHEBI:43474"/>
        <dbReference type="ChEBI" id="CHEBI:83421"/>
        <dbReference type="EC" id="3.1.3.16"/>
    </reaction>
</comment>
<dbReference type="CDD" id="cd16936">
    <property type="entry name" value="HATPase_RsbW-like"/>
    <property type="match status" value="1"/>
</dbReference>
<keyword evidence="3" id="KW-0808">Transferase</keyword>
<keyword evidence="11" id="KW-0464">Manganese</keyword>
<dbReference type="PANTHER" id="PTHR43156:SF2">
    <property type="entry name" value="STAGE II SPORULATION PROTEIN E"/>
    <property type="match status" value="1"/>
</dbReference>
<dbReference type="AlphaFoldDB" id="A0A5P8KGW5"/>
<comment type="function">
    <text evidence="13">Primarily acts as an independent SigF regulator that is sensitive to the osmosensory signal, mediating the cross talk of PknD with the SigF regulon. Possesses both phosphatase and kinase activities. The kinase domain functions as a classic anti-sigma factor-like kinase to phosphorylate the anti-anti-sigma factor domain at the canonical regulatory site, and the phosphatase domain antagonizes this activity.</text>
</comment>
<dbReference type="Gene3D" id="3.60.40.10">
    <property type="entry name" value="PPM-type phosphatase domain"/>
    <property type="match status" value="1"/>
</dbReference>
<evidence type="ECO:0000256" key="15">
    <source>
        <dbReference type="ARBA" id="ARBA00081350"/>
    </source>
</evidence>
<dbReference type="PANTHER" id="PTHR43156">
    <property type="entry name" value="STAGE II SPORULATION PROTEIN E-RELATED"/>
    <property type="match status" value="1"/>
</dbReference>
<dbReference type="EMBL" id="CP045096">
    <property type="protein sequence ID" value="QFR02382.1"/>
    <property type="molecule type" value="Genomic_DNA"/>
</dbReference>
<dbReference type="EC" id="3.1.3.16" evidence="1"/>
<evidence type="ECO:0000259" key="18">
    <source>
        <dbReference type="SMART" id="SM00331"/>
    </source>
</evidence>
<dbReference type="GO" id="GO:0046872">
    <property type="term" value="F:metal ion binding"/>
    <property type="evidence" value="ECO:0007669"/>
    <property type="project" value="UniProtKB-KW"/>
</dbReference>
<feature type="domain" description="PPM-type phosphatase" evidence="18">
    <location>
        <begin position="341"/>
        <end position="566"/>
    </location>
</feature>
<organism evidence="19 20">
    <name type="scientific">Streptomyces phaeolivaceus</name>
    <dbReference type="NCBI Taxonomy" id="2653200"/>
    <lineage>
        <taxon>Bacteria</taxon>
        <taxon>Bacillati</taxon>
        <taxon>Actinomycetota</taxon>
        <taxon>Actinomycetes</taxon>
        <taxon>Kitasatosporales</taxon>
        <taxon>Streptomycetaceae</taxon>
        <taxon>Streptomyces</taxon>
    </lineage>
</organism>
<evidence type="ECO:0000256" key="12">
    <source>
        <dbReference type="ARBA" id="ARBA00047761"/>
    </source>
</evidence>
<evidence type="ECO:0000256" key="16">
    <source>
        <dbReference type="SAM" id="MobiDB-lite"/>
    </source>
</evidence>
<evidence type="ECO:0000256" key="10">
    <source>
        <dbReference type="ARBA" id="ARBA00022912"/>
    </source>
</evidence>
<dbReference type="GO" id="GO:0004722">
    <property type="term" value="F:protein serine/threonine phosphatase activity"/>
    <property type="evidence" value="ECO:0007669"/>
    <property type="project" value="UniProtKB-EC"/>
</dbReference>
<dbReference type="InterPro" id="IPR003594">
    <property type="entry name" value="HATPase_dom"/>
</dbReference>
<evidence type="ECO:0000256" key="11">
    <source>
        <dbReference type="ARBA" id="ARBA00023211"/>
    </source>
</evidence>
<evidence type="ECO:0000256" key="2">
    <source>
        <dbReference type="ARBA" id="ARBA00022553"/>
    </source>
</evidence>
<keyword evidence="7" id="KW-0378">Hydrolase</keyword>
<evidence type="ECO:0000256" key="8">
    <source>
        <dbReference type="ARBA" id="ARBA00022840"/>
    </source>
</evidence>
<dbReference type="Pfam" id="PF13185">
    <property type="entry name" value="GAF_2"/>
    <property type="match status" value="1"/>
</dbReference>
<evidence type="ECO:0000256" key="9">
    <source>
        <dbReference type="ARBA" id="ARBA00022842"/>
    </source>
</evidence>
<dbReference type="InterPro" id="IPR036890">
    <property type="entry name" value="HATPase_C_sf"/>
</dbReference>
<sequence length="718" mass="76538">MAASPELRSDAETLALALRQATTCLAGLGALVHRRGSAGGPLRLAAASGLDQQSIEAWRDLRSDQDVAPASAVRHGAFVWMASDSLGVGATGTASVPLEGADAPVGALSVLTTRATEPEEVQRSFLLSLAKWAAARLEGTPVAPPGDGPATGAERSVLMSELTAALADALTSKDVVEAVARHILPPLHADGLGIDVVEGNRLRLVGMVGVPPEFTRRLDGRPLSSHSVDAEVLRTRTPAFIGSIDEFRRRYPGMADVAVASSKKAWAFLPLIGSGRAMGCCVVSFDRPRSFSGEERTLLMALSGLVGQALERARLYDGEHSRAQELQRDLLPRELPHLPAVHAAARYLPAGRGDQVGGDWYDVIPLSADRVAMVIGDVMGHGITEAATMGRLRTALRTLADLELPPDELLSRLNDIVHELGQDSYATCLYSVFDPVSRTLSLSLAGHPPPLVLHRDGTVHRPVLAPDPPLGAAEPPFTLHELQLPQESLLAFCTDGLLEASTGDLEQGLTQLQQTLARAAALTPCFPNGDPDTTSGHLDDLCDQVLSALLPDHEQTDDDAVLLIARTMPTATGDIATYSLPRHPRAAAQARQHVREQLAGWGLNDLVMTTELLASELVGNVVRHAKGPIRLRLLRSRTLICEVYDGSLTTPRIRRATYTDEGGRGLQLVAALSDRWGARYLSDGKCIWAEQSLPHPAGTAVPGRPHSTAQTRRAATDT</sequence>
<evidence type="ECO:0000256" key="13">
    <source>
        <dbReference type="ARBA" id="ARBA00056274"/>
    </source>
</evidence>
<dbReference type="Gene3D" id="3.30.565.10">
    <property type="entry name" value="Histidine kinase-like ATPase, C-terminal domain"/>
    <property type="match status" value="1"/>
</dbReference>
<evidence type="ECO:0000256" key="3">
    <source>
        <dbReference type="ARBA" id="ARBA00022679"/>
    </source>
</evidence>
<feature type="region of interest" description="Disordered" evidence="16">
    <location>
        <begin position="697"/>
        <end position="718"/>
    </location>
</feature>
<dbReference type="InterPro" id="IPR001932">
    <property type="entry name" value="PPM-type_phosphatase-like_dom"/>
</dbReference>
<dbReference type="SMART" id="SM00331">
    <property type="entry name" value="PP2C_SIG"/>
    <property type="match status" value="1"/>
</dbReference>
<keyword evidence="4" id="KW-0479">Metal-binding</keyword>
<evidence type="ECO:0000313" key="20">
    <source>
        <dbReference type="Proteomes" id="UP000327294"/>
    </source>
</evidence>
<dbReference type="FunFam" id="3.60.40.10:FF:000005">
    <property type="entry name" value="Serine/threonine protein phosphatase"/>
    <property type="match status" value="1"/>
</dbReference>
<dbReference type="Gene3D" id="3.30.450.40">
    <property type="match status" value="1"/>
</dbReference>
<dbReference type="SUPFAM" id="SSF55781">
    <property type="entry name" value="GAF domain-like"/>
    <property type="match status" value="1"/>
</dbReference>
<dbReference type="InterPro" id="IPR029016">
    <property type="entry name" value="GAF-like_dom_sf"/>
</dbReference>
<feature type="compositionally biased region" description="Polar residues" evidence="16">
    <location>
        <begin position="707"/>
        <end position="718"/>
    </location>
</feature>
<dbReference type="InterPro" id="IPR003018">
    <property type="entry name" value="GAF"/>
</dbReference>
<proteinExistence type="predicted"/>